<evidence type="ECO:0000256" key="1">
    <source>
        <dbReference type="SAM" id="Phobius"/>
    </source>
</evidence>
<gene>
    <name evidence="2" type="ordered locus">Vdis_1081</name>
</gene>
<accession>E1QQH4</accession>
<keyword evidence="1" id="KW-1133">Transmembrane helix</keyword>
<proteinExistence type="predicted"/>
<dbReference type="KEGG" id="vdi:Vdis_1081"/>
<sequence>MRLEVLVLLSLIIAFVVSWLFIPAWGVSGRNYYLRLMPWGFVVTFFGVTYVVPPPTVYLVSFFALDSALILIIWRRSAYALYLSALLAVLSLVMLIDTILFQQRYLQVRGFIIVPTPSGYVYIELPHNSFIGLPTYVLIVATAIAILNMLTRARWLGLRRWSLAEAVKEHGAPTAIEQALDRLGIPYTKTPDGIAVGNLLIKTEGNKILLSRRTEGDVIAGGSPGSNVEDTVAYAIYESIREALKGGTEVVEYAEE</sequence>
<dbReference type="Proteomes" id="UP000006681">
    <property type="component" value="Chromosome"/>
</dbReference>
<organism evidence="2 3">
    <name type="scientific">Vulcanisaeta distributa (strain DSM 14429 / JCM 11212 / NBRC 100878 / IC-017)</name>
    <dbReference type="NCBI Taxonomy" id="572478"/>
    <lineage>
        <taxon>Archaea</taxon>
        <taxon>Thermoproteota</taxon>
        <taxon>Thermoprotei</taxon>
        <taxon>Thermoproteales</taxon>
        <taxon>Thermoproteaceae</taxon>
        <taxon>Vulcanisaeta</taxon>
    </lineage>
</organism>
<dbReference type="AlphaFoldDB" id="E1QQH4"/>
<feature type="transmembrane region" description="Helical" evidence="1">
    <location>
        <begin position="130"/>
        <end position="150"/>
    </location>
</feature>
<dbReference type="RefSeq" id="WP_013336194.1">
    <property type="nucleotide sequence ID" value="NC_014537.1"/>
</dbReference>
<evidence type="ECO:0000313" key="2">
    <source>
        <dbReference type="EMBL" id="ADN50469.1"/>
    </source>
</evidence>
<dbReference type="OrthoDB" id="26975at2157"/>
<feature type="transmembrane region" description="Helical" evidence="1">
    <location>
        <begin position="6"/>
        <end position="25"/>
    </location>
</feature>
<dbReference type="STRING" id="572478.Vdis_1081"/>
<keyword evidence="1" id="KW-0472">Membrane</keyword>
<dbReference type="eggNOG" id="arCOG10175">
    <property type="taxonomic scope" value="Archaea"/>
</dbReference>
<reference evidence="2 3" key="1">
    <citation type="journal article" date="2010" name="Stand. Genomic Sci.">
        <title>Complete genome sequence of Vulcanisaeta distributa type strain (IC-017).</title>
        <authorList>
            <person name="Mavromatis K."/>
            <person name="Sikorski J."/>
            <person name="Pabst E."/>
            <person name="Teshima H."/>
            <person name="Lapidus A."/>
            <person name="Lucas S."/>
            <person name="Nolan M."/>
            <person name="Glavina Del Rio T."/>
            <person name="Cheng J.F."/>
            <person name="Bruce D."/>
            <person name="Goodwin L."/>
            <person name="Pitluck S."/>
            <person name="Liolios K."/>
            <person name="Ivanova N."/>
            <person name="Mikhailova N."/>
            <person name="Pati A."/>
            <person name="Chen A."/>
            <person name="Palaniappan K."/>
            <person name="Land M."/>
            <person name="Hauser L."/>
            <person name="Chang Y.J."/>
            <person name="Jeffries C.D."/>
            <person name="Rohde M."/>
            <person name="Spring S."/>
            <person name="Goker M."/>
            <person name="Wirth R."/>
            <person name="Woyke T."/>
            <person name="Bristow J."/>
            <person name="Eisen J.A."/>
            <person name="Markowitz V."/>
            <person name="Hugenholtz P."/>
            <person name="Klenk H.P."/>
            <person name="Kyrpides N.C."/>
        </authorList>
    </citation>
    <scope>NUCLEOTIDE SEQUENCE [LARGE SCALE GENOMIC DNA]</scope>
    <source>
        <strain evidence="3">DSM 14429 / JCM 11212 / NBRC 100878 / IC-017</strain>
    </source>
</reference>
<keyword evidence="1" id="KW-0812">Transmembrane</keyword>
<reference evidence="3" key="2">
    <citation type="journal article" date="2010" name="Stand. Genomic Sci.">
        <title>Complete genome sequence of Vulcanisaeta distributa type strain (IC-017T).</title>
        <authorList>
            <person name="Mavromatis K."/>
            <person name="Sikorski J."/>
            <person name="Pabst E."/>
            <person name="Teshima H."/>
            <person name="Lapidus A."/>
            <person name="Lucas S."/>
            <person name="Nolan M."/>
            <person name="Glavina Del Rio T."/>
            <person name="Cheng J."/>
            <person name="Bruce D."/>
            <person name="Goodwin L."/>
            <person name="Pitluck S."/>
            <person name="Liolios K."/>
            <person name="Ivanova N."/>
            <person name="Mikhailova N."/>
            <person name="Pati A."/>
            <person name="Chen A."/>
            <person name="Palaniappan K."/>
            <person name="Land M."/>
            <person name="Hauser L."/>
            <person name="Chang Y."/>
            <person name="Jeffries C."/>
            <person name="Rohde M."/>
            <person name="Spring S."/>
            <person name="Goker M."/>
            <person name="Wirth R."/>
            <person name="Woyke T."/>
            <person name="Bristow J."/>
            <person name="Eisen J."/>
            <person name="Markowitz V."/>
            <person name="Hugenholtz P."/>
            <person name="Klenk H."/>
            <person name="Kyrpides N."/>
        </authorList>
    </citation>
    <scope>NUCLEOTIDE SEQUENCE [LARGE SCALE GENOMIC DNA]</scope>
    <source>
        <strain evidence="3">DSM 14429 / JCM 11212 / NBRC 100878 / IC-017</strain>
    </source>
</reference>
<dbReference type="EMBL" id="CP002100">
    <property type="protein sequence ID" value="ADN50469.1"/>
    <property type="molecule type" value="Genomic_DNA"/>
</dbReference>
<evidence type="ECO:0000313" key="3">
    <source>
        <dbReference type="Proteomes" id="UP000006681"/>
    </source>
</evidence>
<protein>
    <submittedName>
        <fullName evidence="2">Uncharacterized protein</fullName>
    </submittedName>
</protein>
<dbReference type="HOGENOM" id="CLU_086888_0_0_2"/>
<feature type="transmembrane region" description="Helical" evidence="1">
    <location>
        <begin position="81"/>
        <end position="101"/>
    </location>
</feature>
<dbReference type="GeneID" id="9752012"/>
<keyword evidence="3" id="KW-1185">Reference proteome</keyword>
<name>E1QQH4_VULDI</name>